<evidence type="ECO:0000313" key="4">
    <source>
        <dbReference type="Proteomes" id="UP000249248"/>
    </source>
</evidence>
<sequence>MRRFLKIIKRMSLIIAILLVLLVVVTFFYVHQSQFGNNPTGARLERIKQSPNFKDGTFQNLNETPQLAEGYSVMSILYDFLFVNYPHTRPIDLIPAIHQDLKAIPLDKNVLVWFGHSSYYLQLEGKRILIDPVFSGNASPIPGSVKAFAGTDVYAVADFPKIDVLFISHDHYDHVDHKTLLKLKEKVGKVICGLGVGAHFEEWGYAPEKIIEKDWYESVDLGKDFKVFVTPSRHFSGRGFSRNNTLWVSFVLKTPKHTLFLGGDSGYDSHYLEIGKKYGPIDLAILENGQYNPAWPYVHHQPEQVLQAAKDLGATRIFPVHSSKFALSNHPWDEPLKEIVRLNATYDFPLVIPIIGEIVYLDDSTQVFTEWWKGVE</sequence>
<comment type="caution">
    <text evidence="3">The sequence shown here is derived from an EMBL/GenBank/DDBJ whole genome shotgun (WGS) entry which is preliminary data.</text>
</comment>
<dbReference type="Pfam" id="PF12706">
    <property type="entry name" value="Lactamase_B_2"/>
    <property type="match status" value="1"/>
</dbReference>
<evidence type="ECO:0000259" key="2">
    <source>
        <dbReference type="Pfam" id="PF12706"/>
    </source>
</evidence>
<dbReference type="PANTHER" id="PTHR15032">
    <property type="entry name" value="N-ACYL-PHOSPHATIDYLETHANOLAMINE-HYDROLYZING PHOSPHOLIPASE D"/>
    <property type="match status" value="1"/>
</dbReference>
<proteinExistence type="predicted"/>
<dbReference type="GO" id="GO:0005737">
    <property type="term" value="C:cytoplasm"/>
    <property type="evidence" value="ECO:0007669"/>
    <property type="project" value="TreeGrafter"/>
</dbReference>
<dbReference type="EMBL" id="QKSB01000002">
    <property type="protein sequence ID" value="PZE18049.1"/>
    <property type="molecule type" value="Genomic_DNA"/>
</dbReference>
<dbReference type="Gene3D" id="3.60.15.10">
    <property type="entry name" value="Ribonuclease Z/Hydroxyacylglutathione hydrolase-like"/>
    <property type="match status" value="1"/>
</dbReference>
<gene>
    <name evidence="3" type="ORF">DNU06_05370</name>
</gene>
<dbReference type="PANTHER" id="PTHR15032:SF4">
    <property type="entry name" value="N-ACYL-PHOSPHATIDYLETHANOLAMINE-HYDROLYZING PHOSPHOLIPASE D"/>
    <property type="match status" value="1"/>
</dbReference>
<dbReference type="GO" id="GO:0016787">
    <property type="term" value="F:hydrolase activity"/>
    <property type="evidence" value="ECO:0007669"/>
    <property type="project" value="UniProtKB-KW"/>
</dbReference>
<reference evidence="3 4" key="1">
    <citation type="submission" date="2018-06" db="EMBL/GenBank/DDBJ databases">
        <title>The draft genome sequence of Crocinitomix sp. SM1701.</title>
        <authorList>
            <person name="Zhang X."/>
        </authorList>
    </citation>
    <scope>NUCLEOTIDE SEQUENCE [LARGE SCALE GENOMIC DNA]</scope>
    <source>
        <strain evidence="3 4">SM1701</strain>
    </source>
</reference>
<keyword evidence="1" id="KW-0812">Transmembrane</keyword>
<keyword evidence="3" id="KW-0378">Hydrolase</keyword>
<evidence type="ECO:0000256" key="1">
    <source>
        <dbReference type="SAM" id="Phobius"/>
    </source>
</evidence>
<organism evidence="3 4">
    <name type="scientific">Putridiphycobacter roseus</name>
    <dbReference type="NCBI Taxonomy" id="2219161"/>
    <lineage>
        <taxon>Bacteria</taxon>
        <taxon>Pseudomonadati</taxon>
        <taxon>Bacteroidota</taxon>
        <taxon>Flavobacteriia</taxon>
        <taxon>Flavobacteriales</taxon>
        <taxon>Crocinitomicaceae</taxon>
        <taxon>Putridiphycobacter</taxon>
    </lineage>
</organism>
<dbReference type="AlphaFoldDB" id="A0A2W1N0H6"/>
<dbReference type="Proteomes" id="UP000249248">
    <property type="component" value="Unassembled WGS sequence"/>
</dbReference>
<protein>
    <submittedName>
        <fullName evidence="3">MBL fold metallo-hydrolase</fullName>
    </submittedName>
</protein>
<dbReference type="OrthoDB" id="9805728at2"/>
<dbReference type="InterPro" id="IPR001279">
    <property type="entry name" value="Metallo-B-lactamas"/>
</dbReference>
<keyword evidence="1" id="KW-1133">Transmembrane helix</keyword>
<keyword evidence="1" id="KW-0472">Membrane</keyword>
<dbReference type="SUPFAM" id="SSF56281">
    <property type="entry name" value="Metallo-hydrolase/oxidoreductase"/>
    <property type="match status" value="1"/>
</dbReference>
<name>A0A2W1N0H6_9FLAO</name>
<dbReference type="InterPro" id="IPR036866">
    <property type="entry name" value="RibonucZ/Hydroxyglut_hydro"/>
</dbReference>
<keyword evidence="4" id="KW-1185">Reference proteome</keyword>
<feature type="domain" description="Metallo-beta-lactamase" evidence="2">
    <location>
        <begin position="127"/>
        <end position="321"/>
    </location>
</feature>
<accession>A0A2W1N0H6</accession>
<evidence type="ECO:0000313" key="3">
    <source>
        <dbReference type="EMBL" id="PZE18049.1"/>
    </source>
</evidence>
<feature type="transmembrane region" description="Helical" evidence="1">
    <location>
        <begin position="12"/>
        <end position="30"/>
    </location>
</feature>